<feature type="domain" description="TNase-like" evidence="6">
    <location>
        <begin position="19"/>
        <end position="142"/>
    </location>
</feature>
<feature type="compositionally biased region" description="Polar residues" evidence="4">
    <location>
        <begin position="59"/>
        <end position="75"/>
    </location>
</feature>
<dbReference type="AlphaFoldDB" id="A0A0X4ESX9"/>
<feature type="signal peptide" evidence="5">
    <location>
        <begin position="1"/>
        <end position="19"/>
    </location>
</feature>
<sequence length="164" mass="18534">MKRKFCSLVLFVVAFSASADISGRIVRVLDGDTVEILEPGDRLTRVRLAGIDAPEKSQPFGQRSRQELSSMVAQRPVTVTGSETDRYGRLLGTLWLGMTDMNAEQIRKGLAWAYRYHGKPVRPDYAVLEAEARSQSAGLWSEPGQTEPWRWRSLHQNEQKTDKN</sequence>
<evidence type="ECO:0000256" key="4">
    <source>
        <dbReference type="SAM" id="MobiDB-lite"/>
    </source>
</evidence>
<dbReference type="PROSITE" id="PS01123">
    <property type="entry name" value="TNASE_1"/>
    <property type="match status" value="1"/>
</dbReference>
<reference evidence="8" key="1">
    <citation type="submission" date="2016-01" db="EMBL/GenBank/DDBJ databases">
        <title>WGS of SAMN04407783.</title>
        <authorList>
            <person name="Adams M."/>
            <person name="Sutton G."/>
            <person name="Nelson K."/>
            <person name="Thaden J."/>
            <person name="Fowler V."/>
            <person name="Mccorrison J."/>
            <person name="Sanka R."/>
            <person name="Brinkac L."/>
            <person name="Nierman W."/>
        </authorList>
    </citation>
    <scope>NUCLEOTIDE SEQUENCE [LARGE SCALE GENOMIC DNA]</scope>
    <source>
        <strain evidence="8">GN04363</strain>
    </source>
</reference>
<protein>
    <submittedName>
        <fullName evidence="7">Chromosome partitioning protein ParB</fullName>
    </submittedName>
</protein>
<feature type="compositionally biased region" description="Basic and acidic residues" evidence="4">
    <location>
        <begin position="155"/>
        <end position="164"/>
    </location>
</feature>
<dbReference type="CDD" id="cd00175">
    <property type="entry name" value="SNc"/>
    <property type="match status" value="1"/>
</dbReference>
<comment type="caution">
    <text evidence="7">The sequence shown here is derived from an EMBL/GenBank/DDBJ whole genome shotgun (WGS) entry which is preliminary data.</text>
</comment>
<evidence type="ECO:0000256" key="1">
    <source>
        <dbReference type="ARBA" id="ARBA00022722"/>
    </source>
</evidence>
<dbReference type="RefSeq" id="WP_059310876.1">
    <property type="nucleotide sequence ID" value="NZ_LRCR01000010.1"/>
</dbReference>
<dbReference type="InterPro" id="IPR016071">
    <property type="entry name" value="Staphylococal_nuclease_OB-fold"/>
</dbReference>
<feature type="region of interest" description="Disordered" evidence="4">
    <location>
        <begin position="133"/>
        <end position="164"/>
    </location>
</feature>
<dbReference type="InterPro" id="IPR002071">
    <property type="entry name" value="Thermonucl_AS"/>
</dbReference>
<dbReference type="PANTHER" id="PTHR12302:SF3">
    <property type="entry name" value="SERINE_THREONINE-PROTEIN KINASE 31"/>
    <property type="match status" value="1"/>
</dbReference>
<keyword evidence="5" id="KW-0732">Signal</keyword>
<keyword evidence="3" id="KW-0378">Hydrolase</keyword>
<evidence type="ECO:0000256" key="2">
    <source>
        <dbReference type="ARBA" id="ARBA00022759"/>
    </source>
</evidence>
<evidence type="ECO:0000313" key="7">
    <source>
        <dbReference type="EMBL" id="KUQ84806.1"/>
    </source>
</evidence>
<dbReference type="EMBL" id="LRCR01000010">
    <property type="protein sequence ID" value="KUQ84806.1"/>
    <property type="molecule type" value="Genomic_DNA"/>
</dbReference>
<keyword evidence="8" id="KW-1185">Reference proteome</keyword>
<evidence type="ECO:0000259" key="6">
    <source>
        <dbReference type="PROSITE" id="PS50830"/>
    </source>
</evidence>
<keyword evidence="1" id="KW-0540">Nuclease</keyword>
<organism evidence="7 8">
    <name type="scientific">Enterobacter genomosp. O</name>
    <dbReference type="NCBI Taxonomy" id="2364150"/>
    <lineage>
        <taxon>Bacteria</taxon>
        <taxon>Pseudomonadati</taxon>
        <taxon>Pseudomonadota</taxon>
        <taxon>Gammaproteobacteria</taxon>
        <taxon>Enterobacterales</taxon>
        <taxon>Enterobacteriaceae</taxon>
        <taxon>Enterobacter</taxon>
        <taxon>Enterobacter cloacae complex</taxon>
        <taxon>Enterobacter cloacae complex clade O</taxon>
    </lineage>
</organism>
<evidence type="ECO:0000256" key="3">
    <source>
        <dbReference type="ARBA" id="ARBA00022801"/>
    </source>
</evidence>
<evidence type="ECO:0000256" key="5">
    <source>
        <dbReference type="SAM" id="SignalP"/>
    </source>
</evidence>
<gene>
    <name evidence="7" type="ORF">AWI28_15065</name>
</gene>
<dbReference type="OrthoDB" id="9805504at2"/>
<accession>A0A0X4ESX9</accession>
<name>A0A0X4ESX9_9ENTR</name>
<feature type="chain" id="PRO_5007060582" evidence="5">
    <location>
        <begin position="20"/>
        <end position="164"/>
    </location>
</feature>
<dbReference type="PROSITE" id="PS50830">
    <property type="entry name" value="TNASE_3"/>
    <property type="match status" value="1"/>
</dbReference>
<dbReference type="SMART" id="SM00318">
    <property type="entry name" value="SNc"/>
    <property type="match status" value="1"/>
</dbReference>
<dbReference type="GO" id="GO:0003676">
    <property type="term" value="F:nucleic acid binding"/>
    <property type="evidence" value="ECO:0007669"/>
    <property type="project" value="InterPro"/>
</dbReference>
<dbReference type="Gene3D" id="2.40.50.90">
    <property type="match status" value="1"/>
</dbReference>
<dbReference type="GO" id="GO:0016787">
    <property type="term" value="F:hydrolase activity"/>
    <property type="evidence" value="ECO:0007669"/>
    <property type="project" value="UniProtKB-KW"/>
</dbReference>
<proteinExistence type="predicted"/>
<evidence type="ECO:0000313" key="8">
    <source>
        <dbReference type="Proteomes" id="UP000064715"/>
    </source>
</evidence>
<dbReference type="Proteomes" id="UP000064715">
    <property type="component" value="Unassembled WGS sequence"/>
</dbReference>
<dbReference type="GO" id="GO:0004519">
    <property type="term" value="F:endonuclease activity"/>
    <property type="evidence" value="ECO:0007669"/>
    <property type="project" value="UniProtKB-KW"/>
</dbReference>
<dbReference type="Pfam" id="PF00565">
    <property type="entry name" value="SNase"/>
    <property type="match status" value="1"/>
</dbReference>
<keyword evidence="2" id="KW-0255">Endonuclease</keyword>
<dbReference type="SUPFAM" id="SSF50199">
    <property type="entry name" value="Staphylococcal nuclease"/>
    <property type="match status" value="1"/>
</dbReference>
<feature type="region of interest" description="Disordered" evidence="4">
    <location>
        <begin position="55"/>
        <end position="75"/>
    </location>
</feature>
<dbReference type="InterPro" id="IPR035437">
    <property type="entry name" value="SNase_OB-fold_sf"/>
</dbReference>
<dbReference type="PANTHER" id="PTHR12302">
    <property type="entry name" value="EBNA2 BINDING PROTEIN P100"/>
    <property type="match status" value="1"/>
</dbReference>